<dbReference type="GO" id="GO:0005829">
    <property type="term" value="C:cytosol"/>
    <property type="evidence" value="ECO:0007669"/>
    <property type="project" value="TreeGrafter"/>
</dbReference>
<dbReference type="AlphaFoldDB" id="A0A100JQD3"/>
<organism evidence="2 3">
    <name type="scientific">Streptomyces scabiei</name>
    <dbReference type="NCBI Taxonomy" id="1930"/>
    <lineage>
        <taxon>Bacteria</taxon>
        <taxon>Bacillati</taxon>
        <taxon>Actinomycetota</taxon>
        <taxon>Actinomycetes</taxon>
        <taxon>Kitasatosporales</taxon>
        <taxon>Streptomycetaceae</taxon>
        <taxon>Streptomyces</taxon>
    </lineage>
</organism>
<reference evidence="3" key="1">
    <citation type="submission" date="2015-11" db="EMBL/GenBank/DDBJ databases">
        <authorList>
            <consortium name="Cross-ministerial Strategic Innovation Promotion Program (SIP) consortium"/>
            <person name="Tomihama T."/>
            <person name="Ikenaga M."/>
            <person name="Sakai M."/>
            <person name="Okubo T."/>
            <person name="Ikeda S."/>
        </authorList>
    </citation>
    <scope>NUCLEOTIDE SEQUENCE [LARGE SCALE GENOMIC DNA]</scope>
    <source>
        <strain evidence="3">S58</strain>
    </source>
</reference>
<dbReference type="SUPFAM" id="SSF51430">
    <property type="entry name" value="NAD(P)-linked oxidoreductase"/>
    <property type="match status" value="1"/>
</dbReference>
<evidence type="ECO:0000313" key="2">
    <source>
        <dbReference type="EMBL" id="GAQ63764.1"/>
    </source>
</evidence>
<protein>
    <submittedName>
        <fullName evidence="2">D-threo-aldose 1-dehydrogenase</fullName>
        <ecNumber evidence="2">1.1.1.122</ecNumber>
    </submittedName>
</protein>
<reference evidence="2 3" key="2">
    <citation type="journal article" date="2016" name="Genome Announc.">
        <title>Draft Genome Sequences of Streptomyces scabiei S58, Streptomyces turgidiscabies T45, and Streptomyces acidiscabies a10, the Pathogens of Potato Common Scab, Isolated in Japan.</title>
        <authorList>
            <person name="Tomihama T."/>
            <person name="Nishi Y."/>
            <person name="Sakai M."/>
            <person name="Ikenaga M."/>
            <person name="Okubo T."/>
            <person name="Ikeda S."/>
        </authorList>
    </citation>
    <scope>NUCLEOTIDE SEQUENCE [LARGE SCALE GENOMIC DNA]</scope>
    <source>
        <strain evidence="2 3">S58</strain>
    </source>
</reference>
<evidence type="ECO:0000259" key="1">
    <source>
        <dbReference type="Pfam" id="PF00248"/>
    </source>
</evidence>
<accession>A0A100JQD3</accession>
<dbReference type="Pfam" id="PF00248">
    <property type="entry name" value="Aldo_ket_red"/>
    <property type="match status" value="1"/>
</dbReference>
<dbReference type="InterPro" id="IPR036812">
    <property type="entry name" value="NAD(P)_OxRdtase_dom_sf"/>
</dbReference>
<evidence type="ECO:0000313" key="3">
    <source>
        <dbReference type="Proteomes" id="UP000067448"/>
    </source>
</evidence>
<keyword evidence="2" id="KW-0560">Oxidoreductase</keyword>
<dbReference type="PANTHER" id="PTHR42686:SF1">
    <property type="entry name" value="GH17980P-RELATED"/>
    <property type="match status" value="1"/>
</dbReference>
<dbReference type="EC" id="1.1.1.122" evidence="2"/>
<dbReference type="InterPro" id="IPR023210">
    <property type="entry name" value="NADP_OxRdtase_dom"/>
</dbReference>
<sequence length="357" mass="38419">MARPVSAGPDPVPVHADVRVHEEDVLRRRTVARTSVALTALGFGAAVIGNLYRATSAADAAAAVDAAWDAGIRYFDTAPHYGLGLSEQRLGAALRQRPRDEYVVSSKVGRLLVRNERPQGVDSEGFVVPDDLRRQWDFSRDGVLRSIEDSLRRTGLDRLDIVYVHDPDDHWRQAADEALPALAELRDQGVVGAIGAGMNQSAMLARFLRETAADAVMLAGRYTLLDQSALDDVLPAARDAGKSVVAAGVFNSGLLSRPRPADGMKYDYQDAPRELVARARAIAEVCEEHGTSLPAAAIAFPATHPSTVNVTLGMRDRAQVTQNAALQRSAVPGALWDDLRDRGLIRQDVPLTAGGLP</sequence>
<proteinExistence type="predicted"/>
<dbReference type="PANTHER" id="PTHR42686">
    <property type="entry name" value="GH17980P-RELATED"/>
    <property type="match status" value="1"/>
</dbReference>
<comment type="caution">
    <text evidence="2">The sequence shown here is derived from an EMBL/GenBank/DDBJ whole genome shotgun (WGS) entry which is preliminary data.</text>
</comment>
<dbReference type="InterPro" id="IPR020471">
    <property type="entry name" value="AKR"/>
</dbReference>
<feature type="domain" description="NADP-dependent oxidoreductase" evidence="1">
    <location>
        <begin position="41"/>
        <end position="325"/>
    </location>
</feature>
<dbReference type="GO" id="GO:0047834">
    <property type="term" value="F:D-threo-aldose 1-dehydrogenase activity"/>
    <property type="evidence" value="ECO:0007669"/>
    <property type="project" value="UniProtKB-EC"/>
</dbReference>
<reference evidence="3" key="3">
    <citation type="submission" date="2016-02" db="EMBL/GenBank/DDBJ databases">
        <title>Draft genome of pathogenic Streptomyces sp. in Japan.</title>
        <authorList>
            <person name="Tomihama T."/>
            <person name="Ikenaga M."/>
            <person name="Sakai M."/>
            <person name="Okubo T."/>
            <person name="Ikeda S."/>
        </authorList>
    </citation>
    <scope>NUCLEOTIDE SEQUENCE [LARGE SCALE GENOMIC DNA]</scope>
    <source>
        <strain evidence="3">S58</strain>
    </source>
</reference>
<dbReference type="OrthoDB" id="9768851at2"/>
<dbReference type="EMBL" id="BCMM01000019">
    <property type="protein sequence ID" value="GAQ63764.1"/>
    <property type="molecule type" value="Genomic_DNA"/>
</dbReference>
<name>A0A100JQD3_STRSC</name>
<dbReference type="Proteomes" id="UP000067448">
    <property type="component" value="Unassembled WGS sequence"/>
</dbReference>
<dbReference type="CDD" id="cd19152">
    <property type="entry name" value="AKR_AKR15A"/>
    <property type="match status" value="1"/>
</dbReference>
<gene>
    <name evidence="2" type="primary">fdh_2</name>
    <name evidence="2" type="ORF">SsS58_04150</name>
</gene>
<dbReference type="Gene3D" id="3.20.20.100">
    <property type="entry name" value="NADP-dependent oxidoreductase domain"/>
    <property type="match status" value="1"/>
</dbReference>